<dbReference type="PANTHER" id="PTHR43000">
    <property type="entry name" value="DTDP-D-GLUCOSE 4,6-DEHYDRATASE-RELATED"/>
    <property type="match status" value="1"/>
</dbReference>
<organism evidence="2">
    <name type="scientific">marine metagenome</name>
    <dbReference type="NCBI Taxonomy" id="408172"/>
    <lineage>
        <taxon>unclassified sequences</taxon>
        <taxon>metagenomes</taxon>
        <taxon>ecological metagenomes</taxon>
    </lineage>
</organism>
<evidence type="ECO:0000259" key="1">
    <source>
        <dbReference type="Pfam" id="PF16363"/>
    </source>
</evidence>
<name>A0A383CY28_9ZZZZ</name>
<dbReference type="InterPro" id="IPR016040">
    <property type="entry name" value="NAD(P)-bd_dom"/>
</dbReference>
<dbReference type="EMBL" id="UINC01212563">
    <property type="protein sequence ID" value="SVE36950.1"/>
    <property type="molecule type" value="Genomic_DNA"/>
</dbReference>
<feature type="non-terminal residue" evidence="2">
    <location>
        <position position="217"/>
    </location>
</feature>
<proteinExistence type="predicted"/>
<feature type="domain" description="NAD(P)-binding" evidence="1">
    <location>
        <begin position="5"/>
        <end position="217"/>
    </location>
</feature>
<dbReference type="AlphaFoldDB" id="A0A383CY28"/>
<dbReference type="InterPro" id="IPR036291">
    <property type="entry name" value="NAD(P)-bd_dom_sf"/>
</dbReference>
<protein>
    <recommendedName>
        <fullName evidence="1">NAD(P)-binding domain-containing protein</fullName>
    </recommendedName>
</protein>
<dbReference type="Gene3D" id="3.40.50.720">
    <property type="entry name" value="NAD(P)-binding Rossmann-like Domain"/>
    <property type="match status" value="1"/>
</dbReference>
<dbReference type="Pfam" id="PF16363">
    <property type="entry name" value="GDP_Man_Dehyd"/>
    <property type="match status" value="1"/>
</dbReference>
<accession>A0A383CY28</accession>
<gene>
    <name evidence="2" type="ORF">METZ01_LOCUS489804</name>
</gene>
<dbReference type="Gene3D" id="3.90.25.10">
    <property type="entry name" value="UDP-galactose 4-epimerase, domain 1"/>
    <property type="match status" value="1"/>
</dbReference>
<reference evidence="2" key="1">
    <citation type="submission" date="2018-05" db="EMBL/GenBank/DDBJ databases">
        <authorList>
            <person name="Lanie J.A."/>
            <person name="Ng W.-L."/>
            <person name="Kazmierczak K.M."/>
            <person name="Andrzejewski T.M."/>
            <person name="Davidsen T.M."/>
            <person name="Wayne K.J."/>
            <person name="Tettelin H."/>
            <person name="Glass J.I."/>
            <person name="Rusch D."/>
            <person name="Podicherti R."/>
            <person name="Tsui H.-C.T."/>
            <person name="Winkler M.E."/>
        </authorList>
    </citation>
    <scope>NUCLEOTIDE SEQUENCE</scope>
</reference>
<dbReference type="SUPFAM" id="SSF51735">
    <property type="entry name" value="NAD(P)-binding Rossmann-fold domains"/>
    <property type="match status" value="1"/>
</dbReference>
<evidence type="ECO:0000313" key="2">
    <source>
        <dbReference type="EMBL" id="SVE36950.1"/>
    </source>
</evidence>
<sequence length="217" mass="24475">MDNVIVTGATGMVGSTIIDYILSDEPDYDVVAIRRRRSDMKNVNHLVHNPRVHWEIGDLSDTHSLYSILRKYKPVRCFHTAAMSHVPTSWLAPAECMQTNVVGQINLFEAIREVCPDCRIQICGSSEEYGLVHPEEIPVLEDNPLRPLSPYACSKVAQDTLGYQYTKSYGMKIIRTRAFNHSGARRHEGFAEASFSLQIAQIEKGLREPVIHHGNLD</sequence>